<dbReference type="InterPro" id="IPR028259">
    <property type="entry name" value="AP2-like_int_N"/>
</dbReference>
<dbReference type="PROSITE" id="PS51900">
    <property type="entry name" value="CB"/>
    <property type="match status" value="1"/>
</dbReference>
<evidence type="ECO:0000313" key="9">
    <source>
        <dbReference type="Proteomes" id="UP000887127"/>
    </source>
</evidence>
<evidence type="ECO:0000259" key="6">
    <source>
        <dbReference type="PROSITE" id="PS51898"/>
    </source>
</evidence>
<dbReference type="InterPro" id="IPR013762">
    <property type="entry name" value="Integrase-like_cat_sf"/>
</dbReference>
<proteinExistence type="inferred from homology"/>
<comment type="similarity">
    <text evidence="1">Belongs to the 'phage' integrase family.</text>
</comment>
<dbReference type="InterPro" id="IPR050090">
    <property type="entry name" value="Tyrosine_recombinase_XerCD"/>
</dbReference>
<dbReference type="InterPro" id="IPR002104">
    <property type="entry name" value="Integrase_catalytic"/>
</dbReference>
<dbReference type="Pfam" id="PF14657">
    <property type="entry name" value="Arm-DNA-bind_4"/>
    <property type="match status" value="1"/>
</dbReference>
<dbReference type="GO" id="GO:0003677">
    <property type="term" value="F:DNA binding"/>
    <property type="evidence" value="ECO:0007669"/>
    <property type="project" value="UniProtKB-UniRule"/>
</dbReference>
<evidence type="ECO:0000256" key="1">
    <source>
        <dbReference type="ARBA" id="ARBA00008857"/>
    </source>
</evidence>
<dbReference type="SUPFAM" id="SSF56349">
    <property type="entry name" value="DNA breaking-rejoining enzymes"/>
    <property type="match status" value="1"/>
</dbReference>
<evidence type="ECO:0000256" key="2">
    <source>
        <dbReference type="ARBA" id="ARBA00022908"/>
    </source>
</evidence>
<sequence length="372" mass="43175">MVVKKDEKTNTYFARVSYKDFATGKYKRKSKYFFKRKKDAENWENKIKGQVVSGFNIGQNPLFPEFFKQWVKTYKSVPNVAARTHENYLTTQSIVEHYFKDIRIKQINRLSYQEFLNHLSHVNAKSTNQKINKHIRAAVREAIRSHIAISNFTEDVTVSGKQGQPEEEKFLSEKEIKQLMTAIKTGIDDSMVTRWMAIMQFAGGLRYSEVAGLTYSDLKDNTLRINKAWDFSKKELRSTKTDGSSRTIRIEPSVANLFRSYILRKKERDFKESIKNELLFVSPYTNYPPTHAAMNKSLSNACKRAGVDKRTSHALRHTHVSLLLYRGMDIVSISKRIGHASPKTTMEEYSHIINELQHKSDQISDEMVRNIL</sequence>
<dbReference type="Pfam" id="PF00589">
    <property type="entry name" value="Phage_integrase"/>
    <property type="match status" value="1"/>
</dbReference>
<dbReference type="CDD" id="cd01189">
    <property type="entry name" value="INT_ICEBs1_C_like"/>
    <property type="match status" value="1"/>
</dbReference>
<keyword evidence="3 5" id="KW-0238">DNA-binding</keyword>
<evidence type="ECO:0000259" key="7">
    <source>
        <dbReference type="PROSITE" id="PS51900"/>
    </source>
</evidence>
<dbReference type="InterPro" id="IPR011010">
    <property type="entry name" value="DNA_brk_join_enz"/>
</dbReference>
<comment type="caution">
    <text evidence="8">The sequence shown here is derived from an EMBL/GenBank/DDBJ whole genome shotgun (WGS) entry which is preliminary data.</text>
</comment>
<dbReference type="PANTHER" id="PTHR30349">
    <property type="entry name" value="PHAGE INTEGRASE-RELATED"/>
    <property type="match status" value="1"/>
</dbReference>
<gene>
    <name evidence="8" type="ORF">M132T_15170</name>
</gene>
<feature type="domain" description="Core-binding (CB)" evidence="7">
    <location>
        <begin position="61"/>
        <end position="143"/>
    </location>
</feature>
<accession>A0AAV3WWD7</accession>
<feature type="domain" description="Tyr recombinase" evidence="6">
    <location>
        <begin position="166"/>
        <end position="362"/>
    </location>
</feature>
<keyword evidence="2" id="KW-0229">DNA integration</keyword>
<evidence type="ECO:0000256" key="4">
    <source>
        <dbReference type="ARBA" id="ARBA00023172"/>
    </source>
</evidence>
<dbReference type="PROSITE" id="PS51898">
    <property type="entry name" value="TYR_RECOMBINASE"/>
    <property type="match status" value="1"/>
</dbReference>
<dbReference type="Proteomes" id="UP000887127">
    <property type="component" value="Unassembled WGS sequence"/>
</dbReference>
<dbReference type="EMBL" id="BKBI01000010">
    <property type="protein sequence ID" value="GEQ36009.1"/>
    <property type="molecule type" value="Genomic_DNA"/>
</dbReference>
<dbReference type="PANTHER" id="PTHR30349:SF64">
    <property type="entry name" value="PROPHAGE INTEGRASE INTD-RELATED"/>
    <property type="match status" value="1"/>
</dbReference>
<dbReference type="GO" id="GO:0006310">
    <property type="term" value="P:DNA recombination"/>
    <property type="evidence" value="ECO:0007669"/>
    <property type="project" value="UniProtKB-KW"/>
</dbReference>
<reference evidence="8" key="1">
    <citation type="submission" date="2019-08" db="EMBL/GenBank/DDBJ databases">
        <title>Marinilactibacillus psychrotolerans M13-2T whole genome sequencing project.</title>
        <authorList>
            <person name="Ishikawa M."/>
            <person name="Suzuki T."/>
            <person name="Matsutani M."/>
        </authorList>
    </citation>
    <scope>NUCLEOTIDE SEQUENCE</scope>
    <source>
        <strain evidence="8">M13-2T</strain>
    </source>
</reference>
<dbReference type="Gene3D" id="1.10.150.130">
    <property type="match status" value="1"/>
</dbReference>
<dbReference type="Gene3D" id="1.10.443.10">
    <property type="entry name" value="Intergrase catalytic core"/>
    <property type="match status" value="1"/>
</dbReference>
<dbReference type="InterPro" id="IPR010998">
    <property type="entry name" value="Integrase_recombinase_N"/>
</dbReference>
<evidence type="ECO:0000313" key="8">
    <source>
        <dbReference type="EMBL" id="GEQ36009.1"/>
    </source>
</evidence>
<dbReference type="GO" id="GO:0015074">
    <property type="term" value="P:DNA integration"/>
    <property type="evidence" value="ECO:0007669"/>
    <property type="project" value="InterPro"/>
</dbReference>
<evidence type="ECO:0000256" key="5">
    <source>
        <dbReference type="PROSITE-ProRule" id="PRU01248"/>
    </source>
</evidence>
<dbReference type="Pfam" id="PF14659">
    <property type="entry name" value="Phage_int_SAM_3"/>
    <property type="match status" value="1"/>
</dbReference>
<name>A0AAV3WWD7_9LACT</name>
<organism evidence="8 9">
    <name type="scientific">Marinilactibacillus psychrotolerans</name>
    <dbReference type="NCBI Taxonomy" id="191770"/>
    <lineage>
        <taxon>Bacteria</taxon>
        <taxon>Bacillati</taxon>
        <taxon>Bacillota</taxon>
        <taxon>Bacilli</taxon>
        <taxon>Lactobacillales</taxon>
        <taxon>Carnobacteriaceae</taxon>
        <taxon>Marinilactibacillus</taxon>
    </lineage>
</organism>
<protein>
    <submittedName>
        <fullName evidence="8">Integrase</fullName>
    </submittedName>
</protein>
<dbReference type="InterPro" id="IPR004107">
    <property type="entry name" value="Integrase_SAM-like_N"/>
</dbReference>
<dbReference type="InterPro" id="IPR044068">
    <property type="entry name" value="CB"/>
</dbReference>
<dbReference type="GeneID" id="96911528"/>
<keyword evidence="4" id="KW-0233">DNA recombination</keyword>
<evidence type="ECO:0000256" key="3">
    <source>
        <dbReference type="ARBA" id="ARBA00023125"/>
    </source>
</evidence>
<dbReference type="RefSeq" id="WP_091761286.1">
    <property type="nucleotide sequence ID" value="NZ_BJVX01000010.1"/>
</dbReference>
<dbReference type="AlphaFoldDB" id="A0AAV3WWD7"/>